<keyword evidence="10" id="KW-0472">Membrane</keyword>
<evidence type="ECO:0000256" key="9">
    <source>
        <dbReference type="ARBA" id="ARBA00022989"/>
    </source>
</evidence>
<keyword evidence="8 12" id="KW-0067">ATP-binding</keyword>
<evidence type="ECO:0000313" key="16">
    <source>
        <dbReference type="EMBL" id="VFU58181.1"/>
    </source>
</evidence>
<dbReference type="GO" id="GO:0004674">
    <property type="term" value="F:protein serine/threonine kinase activity"/>
    <property type="evidence" value="ECO:0007669"/>
    <property type="project" value="UniProtKB-KW"/>
</dbReference>
<dbReference type="InterPro" id="IPR011009">
    <property type="entry name" value="Kinase-like_dom_sf"/>
</dbReference>
<dbReference type="InterPro" id="IPR001245">
    <property type="entry name" value="Ser-Thr/Tyr_kinase_cat_dom"/>
</dbReference>
<name>A0A6N2MUS7_SALVM</name>
<feature type="region of interest" description="Disordered" evidence="13">
    <location>
        <begin position="765"/>
        <end position="793"/>
    </location>
</feature>
<sequence>MESILHLLFLLQFLPLLSSSESYNPQVKYFMNCGSDSNVDLVGPRNFVGDKNSNPSFSVGKSNSIQNENPLPGISPLYHTARIYTKISRYMLNITQTGSYLIRLHFFPFSFKKTHLADALFNVSASNFSLLSNFSVRNSSTELPVIKEFFLTIAEGNFDIYFIPADETRFAFVNAIEAFLLPPNFFIDSLTAIPPLRTKDGALRTLYRINVGGPEVYDTLWRNWVPDDDYLTSGSSEQASYDGELQESRQRFVVKEIAPDAVYRTCKKVSIDNNGPSNFTSITWRFNVSKEARHLVRLHVCDFFSPSPGTVKFDLNISTNFSQVIDPNSDGYSEMRIPLFYDYVVSSDDSGYMSFSIAPKEDSIKKVAFLNGLEIMEFVGNSTFEVPVEHETRKHLAFKIGSTKDVALILILILLLSICLRLRRLKPVKALILENEFLYGRGRSPTSTTERTENASIVTNLNLKLKMSLAEILAATENFNPKLLIGEGGFAKVYKGTLESGMKVAVKRSDSSHGQGLREFQTEIMVLSRIQHRHLVSLVGYCDEGLEMILVYEFMEKGTLRDHLYDRKECLQNPSTETEFTWKQRLEICIGSAKGLHYLHTDPDGGIFHHDVKSTNILLDEHYVAKVADFGLSQSGMPDPDHIRMSLKGSFGYLDPEYFRTLQLTNKSDVYSFGVILLEVLCARPPIVNSKQREEINLAEWGMFWQKEGQLEKIIDPLLVGHINRNSLRKFGEITEKCLKAQGADRPNMLDVCWDLEYALQLQQSPAHGEAREDSTTTTASTDLALPPMQNLN</sequence>
<evidence type="ECO:0000256" key="5">
    <source>
        <dbReference type="ARBA" id="ARBA00022729"/>
    </source>
</evidence>
<dbReference type="GO" id="GO:0004714">
    <property type="term" value="F:transmembrane receptor protein tyrosine kinase activity"/>
    <property type="evidence" value="ECO:0007669"/>
    <property type="project" value="InterPro"/>
</dbReference>
<gene>
    <name evidence="16" type="ORF">SVIM_LOCUS423704</name>
</gene>
<keyword evidence="2" id="KW-0723">Serine/threonine-protein kinase</keyword>
<dbReference type="GO" id="GO:0009506">
    <property type="term" value="C:plasmodesma"/>
    <property type="evidence" value="ECO:0007669"/>
    <property type="project" value="TreeGrafter"/>
</dbReference>
<dbReference type="FunFam" id="2.60.120.430:FF:000013">
    <property type="entry name" value="Putative receptor-like protein kinase"/>
    <property type="match status" value="1"/>
</dbReference>
<dbReference type="Gene3D" id="2.60.120.430">
    <property type="entry name" value="Galactose-binding lectin"/>
    <property type="match status" value="2"/>
</dbReference>
<dbReference type="FunFam" id="1.10.510.10:FF:000252">
    <property type="entry name" value="Receptor-like protein kinase FERONIA"/>
    <property type="match status" value="1"/>
</dbReference>
<feature type="binding site" evidence="12">
    <location>
        <position position="507"/>
    </location>
    <ligand>
        <name>ATP</name>
        <dbReference type="ChEBI" id="CHEBI:30616"/>
    </ligand>
</feature>
<feature type="domain" description="Protein kinase" evidence="15">
    <location>
        <begin position="479"/>
        <end position="761"/>
    </location>
</feature>
<dbReference type="InterPro" id="IPR017441">
    <property type="entry name" value="Protein_kinase_ATP_BS"/>
</dbReference>
<organism evidence="16">
    <name type="scientific">Salix viminalis</name>
    <name type="common">Common osier</name>
    <name type="synonym">Basket willow</name>
    <dbReference type="NCBI Taxonomy" id="40686"/>
    <lineage>
        <taxon>Eukaryota</taxon>
        <taxon>Viridiplantae</taxon>
        <taxon>Streptophyta</taxon>
        <taxon>Embryophyta</taxon>
        <taxon>Tracheophyta</taxon>
        <taxon>Spermatophyta</taxon>
        <taxon>Magnoliopsida</taxon>
        <taxon>eudicotyledons</taxon>
        <taxon>Gunneridae</taxon>
        <taxon>Pentapetalae</taxon>
        <taxon>rosids</taxon>
        <taxon>fabids</taxon>
        <taxon>Malpighiales</taxon>
        <taxon>Salicaceae</taxon>
        <taxon>Saliceae</taxon>
        <taxon>Salix</taxon>
    </lineage>
</organism>
<evidence type="ECO:0000256" key="13">
    <source>
        <dbReference type="SAM" id="MobiDB-lite"/>
    </source>
</evidence>
<keyword evidence="4" id="KW-0812">Transmembrane</keyword>
<keyword evidence="7" id="KW-0418">Kinase</keyword>
<dbReference type="PANTHER" id="PTHR27003:SF325">
    <property type="entry name" value="PROTEIN KINASE DOMAIN-CONTAINING PROTEIN"/>
    <property type="match status" value="1"/>
</dbReference>
<dbReference type="Pfam" id="PF07714">
    <property type="entry name" value="PK_Tyr_Ser-Thr"/>
    <property type="match status" value="1"/>
</dbReference>
<dbReference type="GO" id="GO:0005886">
    <property type="term" value="C:plasma membrane"/>
    <property type="evidence" value="ECO:0007669"/>
    <property type="project" value="TreeGrafter"/>
</dbReference>
<reference evidence="16" key="1">
    <citation type="submission" date="2019-03" db="EMBL/GenBank/DDBJ databases">
        <authorList>
            <person name="Mank J."/>
            <person name="Almeida P."/>
        </authorList>
    </citation>
    <scope>NUCLEOTIDE SEQUENCE</scope>
    <source>
        <strain evidence="16">78183</strain>
    </source>
</reference>
<keyword evidence="6 12" id="KW-0547">Nucleotide-binding</keyword>
<feature type="signal peptide" evidence="14">
    <location>
        <begin position="1"/>
        <end position="19"/>
    </location>
</feature>
<dbReference type="InterPro" id="IPR008271">
    <property type="entry name" value="Ser/Thr_kinase_AS"/>
</dbReference>
<dbReference type="Pfam" id="PF12819">
    <property type="entry name" value="Malectin_like"/>
    <property type="match status" value="1"/>
</dbReference>
<dbReference type="FunFam" id="3.30.200.20:FF:000039">
    <property type="entry name" value="receptor-like protein kinase FERONIA"/>
    <property type="match status" value="1"/>
</dbReference>
<evidence type="ECO:0000256" key="14">
    <source>
        <dbReference type="SAM" id="SignalP"/>
    </source>
</evidence>
<evidence type="ECO:0000256" key="10">
    <source>
        <dbReference type="ARBA" id="ARBA00023136"/>
    </source>
</evidence>
<protein>
    <recommendedName>
        <fullName evidence="15">Protein kinase domain-containing protein</fullName>
    </recommendedName>
</protein>
<dbReference type="Gene3D" id="1.10.510.10">
    <property type="entry name" value="Transferase(Phosphotransferase) domain 1"/>
    <property type="match status" value="1"/>
</dbReference>
<dbReference type="SMART" id="SM00220">
    <property type="entry name" value="S_TKc"/>
    <property type="match status" value="1"/>
</dbReference>
<keyword evidence="5 14" id="KW-0732">Signal</keyword>
<keyword evidence="9" id="KW-1133">Transmembrane helix</keyword>
<feature type="chain" id="PRO_5026750404" description="Protein kinase domain-containing protein" evidence="14">
    <location>
        <begin position="20"/>
        <end position="793"/>
    </location>
</feature>
<evidence type="ECO:0000256" key="2">
    <source>
        <dbReference type="ARBA" id="ARBA00022527"/>
    </source>
</evidence>
<proteinExistence type="predicted"/>
<evidence type="ECO:0000256" key="3">
    <source>
        <dbReference type="ARBA" id="ARBA00022679"/>
    </source>
</evidence>
<dbReference type="PROSITE" id="PS00108">
    <property type="entry name" value="PROTEIN_KINASE_ST"/>
    <property type="match status" value="1"/>
</dbReference>
<dbReference type="EMBL" id="CAADRP010001974">
    <property type="protein sequence ID" value="VFU58181.1"/>
    <property type="molecule type" value="Genomic_DNA"/>
</dbReference>
<dbReference type="FunFam" id="2.60.120.430:FF:000005">
    <property type="entry name" value="Putative receptor-like protein kinase"/>
    <property type="match status" value="1"/>
</dbReference>
<evidence type="ECO:0000256" key="7">
    <source>
        <dbReference type="ARBA" id="ARBA00022777"/>
    </source>
</evidence>
<evidence type="ECO:0000256" key="4">
    <source>
        <dbReference type="ARBA" id="ARBA00022692"/>
    </source>
</evidence>
<dbReference type="SUPFAM" id="SSF56112">
    <property type="entry name" value="Protein kinase-like (PK-like)"/>
    <property type="match status" value="1"/>
</dbReference>
<keyword evidence="11" id="KW-0325">Glycoprotein</keyword>
<evidence type="ECO:0000256" key="12">
    <source>
        <dbReference type="PROSITE-ProRule" id="PRU10141"/>
    </source>
</evidence>
<dbReference type="PROSITE" id="PS50011">
    <property type="entry name" value="PROTEIN_KINASE_DOM"/>
    <property type="match status" value="1"/>
</dbReference>
<evidence type="ECO:0000256" key="8">
    <source>
        <dbReference type="ARBA" id="ARBA00022840"/>
    </source>
</evidence>
<evidence type="ECO:0000256" key="1">
    <source>
        <dbReference type="ARBA" id="ARBA00004479"/>
    </source>
</evidence>
<dbReference type="InterPro" id="IPR024788">
    <property type="entry name" value="Malectin-like_Carb-bd_dom"/>
</dbReference>
<comment type="subcellular location">
    <subcellularLocation>
        <location evidence="1">Membrane</location>
        <topology evidence="1">Single-pass type I membrane protein</topology>
    </subcellularLocation>
</comment>
<evidence type="ECO:0000259" key="15">
    <source>
        <dbReference type="PROSITE" id="PS50011"/>
    </source>
</evidence>
<dbReference type="AlphaFoldDB" id="A0A6N2MUS7"/>
<accession>A0A6N2MUS7</accession>
<feature type="compositionally biased region" description="Low complexity" evidence="13">
    <location>
        <begin position="776"/>
        <end position="793"/>
    </location>
</feature>
<keyword evidence="3" id="KW-0808">Transferase</keyword>
<dbReference type="PROSITE" id="PS00107">
    <property type="entry name" value="PROTEIN_KINASE_ATP"/>
    <property type="match status" value="1"/>
</dbReference>
<dbReference type="InterPro" id="IPR000719">
    <property type="entry name" value="Prot_kinase_dom"/>
</dbReference>
<dbReference type="InterPro" id="IPR045272">
    <property type="entry name" value="ANXUR1/2-like"/>
</dbReference>
<dbReference type="GO" id="GO:0005524">
    <property type="term" value="F:ATP binding"/>
    <property type="evidence" value="ECO:0007669"/>
    <property type="project" value="UniProtKB-UniRule"/>
</dbReference>
<evidence type="ECO:0000256" key="11">
    <source>
        <dbReference type="ARBA" id="ARBA00023180"/>
    </source>
</evidence>
<dbReference type="Gene3D" id="3.30.200.20">
    <property type="entry name" value="Phosphorylase Kinase, domain 1"/>
    <property type="match status" value="1"/>
</dbReference>
<dbReference type="PANTHER" id="PTHR27003">
    <property type="entry name" value="OS07G0166700 PROTEIN"/>
    <property type="match status" value="1"/>
</dbReference>
<evidence type="ECO:0000256" key="6">
    <source>
        <dbReference type="ARBA" id="ARBA00022741"/>
    </source>
</evidence>